<dbReference type="EMBL" id="JARAKH010006375">
    <property type="protein sequence ID" value="KAK8372023.1"/>
    <property type="molecule type" value="Genomic_DNA"/>
</dbReference>
<comment type="caution">
    <text evidence="2">The sequence shown here is derived from an EMBL/GenBank/DDBJ whole genome shotgun (WGS) entry which is preliminary data.</text>
</comment>
<evidence type="ECO:0000313" key="2">
    <source>
        <dbReference type="EMBL" id="KAK8372023.1"/>
    </source>
</evidence>
<protein>
    <submittedName>
        <fullName evidence="2">Uncharacterized protein</fullName>
    </submittedName>
</protein>
<evidence type="ECO:0000256" key="1">
    <source>
        <dbReference type="SAM" id="MobiDB-lite"/>
    </source>
</evidence>
<dbReference type="AlphaFoldDB" id="A0AAW0SAF0"/>
<feature type="region of interest" description="Disordered" evidence="1">
    <location>
        <begin position="18"/>
        <end position="43"/>
    </location>
</feature>
<name>A0AAW0SAF0_SCYPA</name>
<feature type="compositionally biased region" description="Basic and acidic residues" evidence="1">
    <location>
        <begin position="18"/>
        <end position="28"/>
    </location>
</feature>
<sequence length="127" mass="14317">MVVLLPLVTGVEVTSRDWADSKQTRTQDPRVCPPSATASSPPALTTAMNHITQEEPPPPTSDKDLLELMDTQGGHSLFHVDQRKCVRREVGMEVVGRMEVEVEVEVMEEEEEEEEEEVEVEVEEECR</sequence>
<gene>
    <name evidence="2" type="ORF">O3P69_011880</name>
</gene>
<proteinExistence type="predicted"/>
<evidence type="ECO:0000313" key="3">
    <source>
        <dbReference type="Proteomes" id="UP001487740"/>
    </source>
</evidence>
<reference evidence="2 3" key="1">
    <citation type="submission" date="2023-03" db="EMBL/GenBank/DDBJ databases">
        <title>High-quality genome of Scylla paramamosain provides insights in environmental adaptation.</title>
        <authorList>
            <person name="Zhang L."/>
        </authorList>
    </citation>
    <scope>NUCLEOTIDE SEQUENCE [LARGE SCALE GENOMIC DNA]</scope>
    <source>
        <strain evidence="2">LZ_2023a</strain>
        <tissue evidence="2">Muscle</tissue>
    </source>
</reference>
<keyword evidence="3" id="KW-1185">Reference proteome</keyword>
<dbReference type="Proteomes" id="UP001487740">
    <property type="component" value="Unassembled WGS sequence"/>
</dbReference>
<accession>A0AAW0SAF0</accession>
<feature type="region of interest" description="Disordered" evidence="1">
    <location>
        <begin position="105"/>
        <end position="127"/>
    </location>
</feature>
<organism evidence="2 3">
    <name type="scientific">Scylla paramamosain</name>
    <name type="common">Mud crab</name>
    <dbReference type="NCBI Taxonomy" id="85552"/>
    <lineage>
        <taxon>Eukaryota</taxon>
        <taxon>Metazoa</taxon>
        <taxon>Ecdysozoa</taxon>
        <taxon>Arthropoda</taxon>
        <taxon>Crustacea</taxon>
        <taxon>Multicrustacea</taxon>
        <taxon>Malacostraca</taxon>
        <taxon>Eumalacostraca</taxon>
        <taxon>Eucarida</taxon>
        <taxon>Decapoda</taxon>
        <taxon>Pleocyemata</taxon>
        <taxon>Brachyura</taxon>
        <taxon>Eubrachyura</taxon>
        <taxon>Portunoidea</taxon>
        <taxon>Portunidae</taxon>
        <taxon>Portuninae</taxon>
        <taxon>Scylla</taxon>
    </lineage>
</organism>
<feature type="compositionally biased region" description="Low complexity" evidence="1">
    <location>
        <begin position="33"/>
        <end position="43"/>
    </location>
</feature>